<evidence type="ECO:0000259" key="3">
    <source>
        <dbReference type="SMART" id="SM00701"/>
    </source>
</evidence>
<evidence type="ECO:0000259" key="2">
    <source>
        <dbReference type="SMART" id="SM00644"/>
    </source>
</evidence>
<evidence type="ECO:0000313" key="5">
    <source>
        <dbReference type="Proteomes" id="UP001499990"/>
    </source>
</evidence>
<protein>
    <recommendedName>
        <fullName evidence="6">N-acetylmuramoyl-L-alanine amidase</fullName>
    </recommendedName>
</protein>
<reference evidence="5" key="1">
    <citation type="journal article" date="2019" name="Int. J. Syst. Evol. Microbiol.">
        <title>The Global Catalogue of Microorganisms (GCM) 10K type strain sequencing project: providing services to taxonomists for standard genome sequencing and annotation.</title>
        <authorList>
            <consortium name="The Broad Institute Genomics Platform"/>
            <consortium name="The Broad Institute Genome Sequencing Center for Infectious Disease"/>
            <person name="Wu L."/>
            <person name="Ma J."/>
        </authorList>
    </citation>
    <scope>NUCLEOTIDE SEQUENCE [LARGE SCALE GENOMIC DNA]</scope>
    <source>
        <strain evidence="5">JCM 9651</strain>
    </source>
</reference>
<dbReference type="CDD" id="cd06583">
    <property type="entry name" value="PGRP"/>
    <property type="match status" value="1"/>
</dbReference>
<dbReference type="RefSeq" id="WP_345035714.1">
    <property type="nucleotide sequence ID" value="NZ_BAAAYL010000001.1"/>
</dbReference>
<evidence type="ECO:0000256" key="1">
    <source>
        <dbReference type="ARBA" id="ARBA00007553"/>
    </source>
</evidence>
<evidence type="ECO:0000313" key="4">
    <source>
        <dbReference type="EMBL" id="GAA3370654.1"/>
    </source>
</evidence>
<dbReference type="PROSITE" id="PS51318">
    <property type="entry name" value="TAT"/>
    <property type="match status" value="1"/>
</dbReference>
<comment type="similarity">
    <text evidence="1">Belongs to the N-acetylmuramoyl-L-alanine amidase 2 family.</text>
</comment>
<comment type="caution">
    <text evidence="4">The sequence shown here is derived from an EMBL/GenBank/DDBJ whole genome shotgun (WGS) entry which is preliminary data.</text>
</comment>
<dbReference type="Gene3D" id="3.40.80.10">
    <property type="entry name" value="Peptidoglycan recognition protein-like"/>
    <property type="match status" value="1"/>
</dbReference>
<dbReference type="PANTHER" id="PTHR11022">
    <property type="entry name" value="PEPTIDOGLYCAN RECOGNITION PROTEIN"/>
    <property type="match status" value="1"/>
</dbReference>
<organism evidence="4 5">
    <name type="scientific">Streptomyces sannanensis</name>
    <dbReference type="NCBI Taxonomy" id="285536"/>
    <lineage>
        <taxon>Bacteria</taxon>
        <taxon>Bacillati</taxon>
        <taxon>Actinomycetota</taxon>
        <taxon>Actinomycetes</taxon>
        <taxon>Kitasatosporales</taxon>
        <taxon>Streptomycetaceae</taxon>
        <taxon>Streptomyces</taxon>
    </lineage>
</organism>
<dbReference type="InterPro" id="IPR002502">
    <property type="entry name" value="Amidase_domain"/>
</dbReference>
<dbReference type="InterPro" id="IPR036366">
    <property type="entry name" value="PGBDSf"/>
</dbReference>
<dbReference type="SUPFAM" id="SSF55846">
    <property type="entry name" value="N-acetylmuramoyl-L-alanine amidase-like"/>
    <property type="match status" value="1"/>
</dbReference>
<feature type="domain" description="Peptidoglycan recognition protein family" evidence="3">
    <location>
        <begin position="40"/>
        <end position="194"/>
    </location>
</feature>
<gene>
    <name evidence="4" type="ORF">GCM10020367_18130</name>
</gene>
<dbReference type="PANTHER" id="PTHR11022:SF41">
    <property type="entry name" value="PEPTIDOGLYCAN-RECOGNITION PROTEIN LC-RELATED"/>
    <property type="match status" value="1"/>
</dbReference>
<accession>A0ABP6S8A4</accession>
<dbReference type="InterPro" id="IPR006311">
    <property type="entry name" value="TAT_signal"/>
</dbReference>
<evidence type="ECO:0008006" key="6">
    <source>
        <dbReference type="Google" id="ProtNLM"/>
    </source>
</evidence>
<dbReference type="InterPro" id="IPR036505">
    <property type="entry name" value="Amidase/PGRP_sf"/>
</dbReference>
<dbReference type="InterPro" id="IPR015510">
    <property type="entry name" value="PGRP"/>
</dbReference>
<proteinExistence type="inferred from homology"/>
<dbReference type="InterPro" id="IPR006619">
    <property type="entry name" value="PGRP_domain_met/bac"/>
</dbReference>
<name>A0ABP6S8A4_9ACTN</name>
<dbReference type="InterPro" id="IPR036365">
    <property type="entry name" value="PGBD-like_sf"/>
</dbReference>
<dbReference type="InterPro" id="IPR002477">
    <property type="entry name" value="Peptidoglycan-bd-like"/>
</dbReference>
<dbReference type="SUPFAM" id="SSF47090">
    <property type="entry name" value="PGBD-like"/>
    <property type="match status" value="2"/>
</dbReference>
<sequence>MVSIDRPHLHRRSVLGGALALGTAAFLPLHSAGRAYAAGPVIHDCAEWGARKPSSPVNVLQTVPHKIIVHHTATANSTDYSQAHAFSLARSIQNHHMDVRGFIDTGQHFTISAGAHVMEGRHSSEAALASGTQYVESAHCTEQNTVAVGIETEGTFTTQEPRPAQYTALVQLCTHICRQYGLRAYQIYGHRDFNNTDCPGDRLYALLDRLRADVAAAIGGDPTAPVWPALRGGDTGERVKTLQYLLVRHGTTLTVDGSFGPLTEAAVRDFQTVSRAAVDGVAGRQTWNQLVAPVRTGDSGDAVRAVQSRLVSLGHSLVVDGQFGTATRSAVTAFQSSGGLPTDGVVDARTWSRLVA</sequence>
<dbReference type="Pfam" id="PF01471">
    <property type="entry name" value="PG_binding_1"/>
    <property type="match status" value="2"/>
</dbReference>
<dbReference type="SMART" id="SM00701">
    <property type="entry name" value="PGRP"/>
    <property type="match status" value="1"/>
</dbReference>
<dbReference type="SMART" id="SM00644">
    <property type="entry name" value="Ami_2"/>
    <property type="match status" value="1"/>
</dbReference>
<feature type="domain" description="N-acetylmuramoyl-L-alanine amidase" evidence="2">
    <location>
        <begin position="52"/>
        <end position="200"/>
    </location>
</feature>
<dbReference type="Gene3D" id="1.10.101.10">
    <property type="entry name" value="PGBD-like superfamily/PGBD"/>
    <property type="match status" value="2"/>
</dbReference>
<dbReference type="EMBL" id="BAAAYL010000001">
    <property type="protein sequence ID" value="GAA3370654.1"/>
    <property type="molecule type" value="Genomic_DNA"/>
</dbReference>
<dbReference type="Pfam" id="PF01510">
    <property type="entry name" value="Amidase_2"/>
    <property type="match status" value="1"/>
</dbReference>
<dbReference type="Proteomes" id="UP001499990">
    <property type="component" value="Unassembled WGS sequence"/>
</dbReference>
<keyword evidence="5" id="KW-1185">Reference proteome</keyword>